<accession>A0AB74TGY3</accession>
<reference evidence="1" key="1">
    <citation type="submission" date="2023-12" db="EMBL/GenBank/DDBJ databases">
        <title>Dolosigranulum savutii sp. nov. isolated from human upper respiratory samples collected in Botswana.</title>
        <authorList>
            <person name="Kelly M.S."/>
        </authorList>
    </citation>
    <scope>NUCLEOTIDE SEQUENCE</scope>
    <source>
        <strain evidence="1">MSK433</strain>
    </source>
</reference>
<name>A0AB74TGY3_9LACT</name>
<sequence length="44" mass="4520">MNIKGGVAIGTAATIIGGSWPGKDLIDGLYNAGYKVGQALTQWL</sequence>
<organism evidence="1">
    <name type="scientific">Dolosigranulum savutiense</name>
    <dbReference type="NCBI Taxonomy" id="3110288"/>
    <lineage>
        <taxon>Bacteria</taxon>
        <taxon>Bacillati</taxon>
        <taxon>Bacillota</taxon>
        <taxon>Bacilli</taxon>
        <taxon>Lactobacillales</taxon>
        <taxon>Carnobacteriaceae</taxon>
        <taxon>Dolosigranulum</taxon>
    </lineage>
</organism>
<protein>
    <recommendedName>
        <fullName evidence="2">Class IIb bacteriocin, lactobin A/cerein 7B family</fullName>
    </recommendedName>
</protein>
<dbReference type="RefSeq" id="WP_269089738.1">
    <property type="nucleotide sequence ID" value="NZ_CP142433.1"/>
</dbReference>
<evidence type="ECO:0000313" key="1">
    <source>
        <dbReference type="EMBL" id="XBC45226.1"/>
    </source>
</evidence>
<dbReference type="EMBL" id="CP142433">
    <property type="protein sequence ID" value="XBC45226.1"/>
    <property type="molecule type" value="Genomic_DNA"/>
</dbReference>
<dbReference type="AlphaFoldDB" id="A0AB74TGY3"/>
<evidence type="ECO:0008006" key="2">
    <source>
        <dbReference type="Google" id="ProtNLM"/>
    </source>
</evidence>
<proteinExistence type="predicted"/>
<gene>
    <name evidence="1" type="ORF">VUQ08_04845</name>
</gene>